<evidence type="ECO:0000259" key="6">
    <source>
        <dbReference type="Pfam" id="PF00933"/>
    </source>
</evidence>
<dbReference type="EMBL" id="OX336137">
    <property type="protein sequence ID" value="CAI2719553.1"/>
    <property type="molecule type" value="Genomic_DNA"/>
</dbReference>
<dbReference type="Pfam" id="PF00933">
    <property type="entry name" value="Glyco_hydro_3"/>
    <property type="match status" value="1"/>
</dbReference>
<sequence length="384" mass="42694">MPNRKRIVCTALDRSPLFLKPQLSLREQTGQMLLAGFDGTTVTRETEDLILNHHVGGFILFDRNYENPQQLHALTRDLQQVAAASASGLPLFISVDQEGGRVARLKAPFTEFPPALGLDRTRSEDLAYEFGRALTRELHDVGVNMDYAPVLDVHTNPGNPVIGNRAFSTDPHWAGVLATAFMRGCRDSGVVPVGKHFPGHGDTHLDSHHDLPWVSRDVASLQTIELEPFAHAIQNGLEAIMTAHVMYPAWDDRLPATFSRPILHNILRGQMGFKGVLISDDLEMKAVEHHFPFDSFAERAVEAGLDMLLICHHRDKVLALHEQLIKGIEGGDIATGPVERSVERILHLKSKLSPFPERPPEPAGWTSYHQPVADRLRQASEYPS</sequence>
<evidence type="ECO:0000256" key="5">
    <source>
        <dbReference type="ARBA" id="ARBA00023295"/>
    </source>
</evidence>
<dbReference type="PANTHER" id="PTHR30480">
    <property type="entry name" value="BETA-HEXOSAMINIDASE-RELATED"/>
    <property type="match status" value="1"/>
</dbReference>
<evidence type="ECO:0000256" key="1">
    <source>
        <dbReference type="ARBA" id="ARBA00001231"/>
    </source>
</evidence>
<dbReference type="Proteomes" id="UP001157733">
    <property type="component" value="Chromosome"/>
</dbReference>
<keyword evidence="4 7" id="KW-0378">Hydrolase</keyword>
<feature type="domain" description="Glycoside hydrolase family 3 N-terminal" evidence="6">
    <location>
        <begin position="25"/>
        <end position="348"/>
    </location>
</feature>
<dbReference type="GO" id="GO:0004563">
    <property type="term" value="F:beta-N-acetylhexosaminidase activity"/>
    <property type="evidence" value="ECO:0007669"/>
    <property type="project" value="UniProtKB-EC"/>
</dbReference>
<dbReference type="InterPro" id="IPR036962">
    <property type="entry name" value="Glyco_hydro_3_N_sf"/>
</dbReference>
<dbReference type="SUPFAM" id="SSF51445">
    <property type="entry name" value="(Trans)glycosidases"/>
    <property type="match status" value="1"/>
</dbReference>
<proteinExistence type="inferred from homology"/>
<evidence type="ECO:0000313" key="7">
    <source>
        <dbReference type="EMBL" id="CAI2719553.1"/>
    </source>
</evidence>
<evidence type="ECO:0000256" key="2">
    <source>
        <dbReference type="ARBA" id="ARBA00005336"/>
    </source>
</evidence>
<dbReference type="EC" id="3.2.1.52" evidence="3"/>
<dbReference type="Gene3D" id="3.20.20.300">
    <property type="entry name" value="Glycoside hydrolase, family 3, N-terminal domain"/>
    <property type="match status" value="1"/>
</dbReference>
<comment type="similarity">
    <text evidence="2">Belongs to the glycosyl hydrolase 3 family.</text>
</comment>
<dbReference type="NCBIfam" id="NF003740">
    <property type="entry name" value="PRK05337.1"/>
    <property type="match status" value="1"/>
</dbReference>
<dbReference type="InterPro" id="IPR050226">
    <property type="entry name" value="NagZ_Beta-hexosaminidase"/>
</dbReference>
<organism evidence="7 8">
    <name type="scientific">Nitrospina watsonii</name>
    <dbReference type="NCBI Taxonomy" id="1323948"/>
    <lineage>
        <taxon>Bacteria</taxon>
        <taxon>Pseudomonadati</taxon>
        <taxon>Nitrospinota/Tectimicrobiota group</taxon>
        <taxon>Nitrospinota</taxon>
        <taxon>Nitrospinia</taxon>
        <taxon>Nitrospinales</taxon>
        <taxon>Nitrospinaceae</taxon>
        <taxon>Nitrospina</taxon>
    </lineage>
</organism>
<reference evidence="7 8" key="1">
    <citation type="submission" date="2022-09" db="EMBL/GenBank/DDBJ databases">
        <authorList>
            <person name="Kop L."/>
        </authorList>
    </citation>
    <scope>NUCLEOTIDE SEQUENCE [LARGE SCALE GENOMIC DNA]</scope>
    <source>
        <strain evidence="7 8">347</strain>
    </source>
</reference>
<evidence type="ECO:0000313" key="8">
    <source>
        <dbReference type="Proteomes" id="UP001157733"/>
    </source>
</evidence>
<evidence type="ECO:0000256" key="3">
    <source>
        <dbReference type="ARBA" id="ARBA00012663"/>
    </source>
</evidence>
<protein>
    <recommendedName>
        <fullName evidence="3">beta-N-acetylhexosaminidase</fullName>
        <ecNumber evidence="3">3.2.1.52</ecNumber>
    </recommendedName>
</protein>
<keyword evidence="8" id="KW-1185">Reference proteome</keyword>
<gene>
    <name evidence="7" type="ORF">NSPWAT_2697</name>
</gene>
<name>A0ABM9HHL7_9BACT</name>
<comment type="catalytic activity">
    <reaction evidence="1">
        <text>Hydrolysis of terminal non-reducing N-acetyl-D-hexosamine residues in N-acetyl-beta-D-hexosaminides.</text>
        <dbReference type="EC" id="3.2.1.52"/>
    </reaction>
</comment>
<dbReference type="InterPro" id="IPR001764">
    <property type="entry name" value="Glyco_hydro_3_N"/>
</dbReference>
<keyword evidence="5 7" id="KW-0326">Glycosidase</keyword>
<dbReference type="PANTHER" id="PTHR30480:SF13">
    <property type="entry name" value="BETA-HEXOSAMINIDASE"/>
    <property type="match status" value="1"/>
</dbReference>
<dbReference type="InterPro" id="IPR017853">
    <property type="entry name" value="GH"/>
</dbReference>
<accession>A0ABM9HHL7</accession>
<evidence type="ECO:0000256" key="4">
    <source>
        <dbReference type="ARBA" id="ARBA00022801"/>
    </source>
</evidence>
<dbReference type="PRINTS" id="PR00133">
    <property type="entry name" value="GLHYDRLASE3"/>
</dbReference>